<accession>A0A921E0S4</accession>
<sequence>MGPFKLTNRDIVVIDDLRWLPTTALEDGIALRPIDGGPAKAHSWHELVMLWVDRRMRIEPEPCKGLPATLIEDMRRDISGFTEQQQSEAIRRAKYIRLLEFAIELRDGRRVTSNRPDRKRKNRHIVLKAKELDWWCKRWARQIEPGGVSQAPCGGSLIQWYRRYKLSGGLRSALVPQSHRQGNRVPRLSPIAVKVMNEFARNQYLQREQPKASKIFPHVRDEIRVVARKAGVPEDDIAGIIPNIQSFYKIIRSMGSLETEIYRGDAKKSKHRHRIKALGPRYEWIGQAVQIDSTELPMVVRDPATGLTFKQVTLTVVIDLATRAIVGWYVGLEKGFATIQEALRMTMMPKTWMSKLDGITNEYLATVKPSVVFTDQGSDYRSNDLVVTCGQLNIRLKHTPAGAPDLKGIVERQFLTSKQGMFAGMPGSLFKNGDRFSDYRAGDHVEMTMEQVNWIVCKFVADVWMQEWASGIEDSPAGAWRRLSNIRHPEMAPSIDHLVPLVSKVQEKVTIQHTGVEWMNLFYGFGSEALQELLNREGPGKRQYRMRIDALDVGRAYLLVDGEWIVLAASDPAARGRPVHDHLVIRAEARSRKKRHERVHQPDMDAAKRRLYAPAEARNNKRAAQRISSRKARLLVEEVDNLAEMKATYIEAIDPETTHIAFDDIEYRDDDESDLAHESPIRARPRRPEKVVDHSAQRPPRRPIASAAPLRKPAEIRIVEDAENPPAVVGAVREFPVSPVNIKPEMPSAASANAVDVPTRRRRNFRIASFS</sequence>
<dbReference type="EMBL" id="DYYG01000013">
    <property type="protein sequence ID" value="HJE22857.1"/>
    <property type="molecule type" value="Genomic_DNA"/>
</dbReference>
<evidence type="ECO:0000313" key="3">
    <source>
        <dbReference type="EMBL" id="HJE22857.1"/>
    </source>
</evidence>
<gene>
    <name evidence="3" type="ORF">K8W01_04290</name>
</gene>
<reference evidence="3" key="2">
    <citation type="submission" date="2021-09" db="EMBL/GenBank/DDBJ databases">
        <authorList>
            <person name="Gilroy R."/>
        </authorList>
    </citation>
    <scope>NUCLEOTIDE SEQUENCE</scope>
    <source>
        <strain evidence="3">316</strain>
    </source>
</reference>
<evidence type="ECO:0000259" key="2">
    <source>
        <dbReference type="PROSITE" id="PS50994"/>
    </source>
</evidence>
<evidence type="ECO:0000256" key="1">
    <source>
        <dbReference type="SAM" id="MobiDB-lite"/>
    </source>
</evidence>
<organism evidence="3 4">
    <name type="scientific">Methylorubrum populi</name>
    <dbReference type="NCBI Taxonomy" id="223967"/>
    <lineage>
        <taxon>Bacteria</taxon>
        <taxon>Pseudomonadati</taxon>
        <taxon>Pseudomonadota</taxon>
        <taxon>Alphaproteobacteria</taxon>
        <taxon>Hyphomicrobiales</taxon>
        <taxon>Methylobacteriaceae</taxon>
        <taxon>Methylorubrum</taxon>
    </lineage>
</organism>
<feature type="region of interest" description="Disordered" evidence="1">
    <location>
        <begin position="671"/>
        <end position="708"/>
    </location>
</feature>
<evidence type="ECO:0000313" key="4">
    <source>
        <dbReference type="Proteomes" id="UP000742631"/>
    </source>
</evidence>
<feature type="compositionally biased region" description="Basic and acidic residues" evidence="1">
    <location>
        <begin position="674"/>
        <end position="696"/>
    </location>
</feature>
<protein>
    <submittedName>
        <fullName evidence="3">DDE-type integrase/transposase/recombinase</fullName>
    </submittedName>
</protein>
<reference evidence="3" key="1">
    <citation type="journal article" date="2021" name="PeerJ">
        <title>Extensive microbial diversity within the chicken gut microbiome revealed by metagenomics and culture.</title>
        <authorList>
            <person name="Gilroy R."/>
            <person name="Ravi A."/>
            <person name="Getino M."/>
            <person name="Pursley I."/>
            <person name="Horton D.L."/>
            <person name="Alikhan N.F."/>
            <person name="Baker D."/>
            <person name="Gharbi K."/>
            <person name="Hall N."/>
            <person name="Watson M."/>
            <person name="Adriaenssens E.M."/>
            <person name="Foster-Nyarko E."/>
            <person name="Jarju S."/>
            <person name="Secka A."/>
            <person name="Antonio M."/>
            <person name="Oren A."/>
            <person name="Chaudhuri R.R."/>
            <person name="La Ragione R."/>
            <person name="Hildebrand F."/>
            <person name="Pallen M.J."/>
        </authorList>
    </citation>
    <scope>NUCLEOTIDE SEQUENCE</scope>
    <source>
        <strain evidence="3">316</strain>
    </source>
</reference>
<dbReference type="SUPFAM" id="SSF53098">
    <property type="entry name" value="Ribonuclease H-like"/>
    <property type="match status" value="1"/>
</dbReference>
<dbReference type="PROSITE" id="PS50994">
    <property type="entry name" value="INTEGRASE"/>
    <property type="match status" value="1"/>
</dbReference>
<dbReference type="GO" id="GO:0003676">
    <property type="term" value="F:nucleic acid binding"/>
    <property type="evidence" value="ECO:0007669"/>
    <property type="project" value="InterPro"/>
</dbReference>
<dbReference type="Gene3D" id="3.30.420.10">
    <property type="entry name" value="Ribonuclease H-like superfamily/Ribonuclease H"/>
    <property type="match status" value="1"/>
</dbReference>
<dbReference type="InterPro" id="IPR012337">
    <property type="entry name" value="RNaseH-like_sf"/>
</dbReference>
<feature type="domain" description="Integrase catalytic" evidence="2">
    <location>
        <begin position="276"/>
        <end position="484"/>
    </location>
</feature>
<dbReference type="AlphaFoldDB" id="A0A921E0S4"/>
<proteinExistence type="predicted"/>
<dbReference type="InterPro" id="IPR001584">
    <property type="entry name" value="Integrase_cat-core"/>
</dbReference>
<comment type="caution">
    <text evidence="3">The sequence shown here is derived from an EMBL/GenBank/DDBJ whole genome shotgun (WGS) entry which is preliminary data.</text>
</comment>
<dbReference type="GO" id="GO:0015074">
    <property type="term" value="P:DNA integration"/>
    <property type="evidence" value="ECO:0007669"/>
    <property type="project" value="InterPro"/>
</dbReference>
<dbReference type="InterPro" id="IPR036397">
    <property type="entry name" value="RNaseH_sf"/>
</dbReference>
<dbReference type="Proteomes" id="UP000742631">
    <property type="component" value="Unassembled WGS sequence"/>
</dbReference>
<name>A0A921E0S4_9HYPH</name>